<evidence type="ECO:0000313" key="12">
    <source>
        <dbReference type="Proteomes" id="UP000053411"/>
    </source>
</evidence>
<feature type="active site" evidence="8">
    <location>
        <position position="234"/>
    </location>
</feature>
<dbReference type="GO" id="GO:0051723">
    <property type="term" value="F:protein methylesterase activity"/>
    <property type="evidence" value="ECO:0007669"/>
    <property type="project" value="UniProtKB-EC"/>
</dbReference>
<dbReference type="PANTHER" id="PTHR14189">
    <property type="entry name" value="PROTEIN PHOSPHATASE METHYLESTERASE-1 RELATED"/>
    <property type="match status" value="1"/>
</dbReference>
<dbReference type="SUPFAM" id="SSF53474">
    <property type="entry name" value="alpha/beta-Hydrolases"/>
    <property type="match status" value="1"/>
</dbReference>
<comment type="catalytic activity">
    <reaction evidence="6">
        <text>[phosphatase 2A protein]-C-terminal L-leucine methyl ester + H2O = [phosphatase 2A protein]-C-terminal L-leucine + methanol + H(+)</text>
        <dbReference type="Rhea" id="RHEA:48548"/>
        <dbReference type="Rhea" id="RHEA-COMP:12134"/>
        <dbReference type="Rhea" id="RHEA-COMP:12135"/>
        <dbReference type="ChEBI" id="CHEBI:15377"/>
        <dbReference type="ChEBI" id="CHEBI:15378"/>
        <dbReference type="ChEBI" id="CHEBI:17790"/>
        <dbReference type="ChEBI" id="CHEBI:90516"/>
        <dbReference type="ChEBI" id="CHEBI:90517"/>
        <dbReference type="EC" id="3.1.1.89"/>
    </reaction>
</comment>
<gene>
    <name evidence="11" type="ORF">Z520_07171</name>
</gene>
<dbReference type="VEuPathDB" id="FungiDB:Z520_07171"/>
<name>A0A0D2JU82_9EURO</name>
<evidence type="ECO:0000256" key="9">
    <source>
        <dbReference type="SAM" id="MobiDB-lite"/>
    </source>
</evidence>
<dbReference type="Proteomes" id="UP000053411">
    <property type="component" value="Unassembled WGS sequence"/>
</dbReference>
<dbReference type="GeneID" id="27712917"/>
<dbReference type="InterPro" id="IPR029058">
    <property type="entry name" value="AB_hydrolase_fold"/>
</dbReference>
<sequence length="412" mass="44586">MSDLQKSFARARLSHLPPEPPTLAEEQDEEGDDLTELRPGSPNDSSSSASSTSSTGTIVPSPSRNLFEKPKGAAIRSRTAPLPWDDFFAQDLAFDQKTPSETIHHHVYLTPPSASGPLIVTHHGAGSSGLSFAAFTIELLKILPNAGVLSLDARGHGQTTTTTSSGSSPPSQDLSLTTLAEDVAFVVNAVKAYMKWSTLPDIVLIGHSLGGAVVTEVAHERLLGNTLLAYGVLDVVEGSAMDALKSMDTYLSTRPKSFPSLASGIEWHTKSRTIRNTTSARVSVPSLLQESKTNKDTWLWRTDLAATKPFWEDWFVGLSKKFLESRGGKLLLLAGTDRLDKELTIGQMQGKYQLQVFPEAGHFIQEDQPAKTAQIVADFYKRNDRTGLVLPPKVDDLIRQGKLKPAGMKTGG</sequence>
<evidence type="ECO:0000259" key="10">
    <source>
        <dbReference type="Pfam" id="PF12697"/>
    </source>
</evidence>
<dbReference type="PANTHER" id="PTHR14189:SF0">
    <property type="entry name" value="PROTEIN PHOSPHATASE METHYLESTERASE 1"/>
    <property type="match status" value="1"/>
</dbReference>
<accession>A0A0D2JU82</accession>
<dbReference type="InterPro" id="IPR016812">
    <property type="entry name" value="PPase_methylesterase_euk"/>
</dbReference>
<evidence type="ECO:0000256" key="7">
    <source>
        <dbReference type="PIRNR" id="PIRNR022950"/>
    </source>
</evidence>
<feature type="compositionally biased region" description="Low complexity" evidence="9">
    <location>
        <begin position="157"/>
        <end position="172"/>
    </location>
</feature>
<organism evidence="11 12">
    <name type="scientific">Fonsecaea multimorphosa CBS 102226</name>
    <dbReference type="NCBI Taxonomy" id="1442371"/>
    <lineage>
        <taxon>Eukaryota</taxon>
        <taxon>Fungi</taxon>
        <taxon>Dikarya</taxon>
        <taxon>Ascomycota</taxon>
        <taxon>Pezizomycotina</taxon>
        <taxon>Eurotiomycetes</taxon>
        <taxon>Chaetothyriomycetidae</taxon>
        <taxon>Chaetothyriales</taxon>
        <taxon>Herpotrichiellaceae</taxon>
        <taxon>Fonsecaea</taxon>
    </lineage>
</organism>
<feature type="active site" evidence="8">
    <location>
        <position position="362"/>
    </location>
</feature>
<dbReference type="STRING" id="1442371.A0A0D2JU82"/>
<evidence type="ECO:0000256" key="2">
    <source>
        <dbReference type="ARBA" id="ARBA00020672"/>
    </source>
</evidence>
<feature type="active site" evidence="8">
    <location>
        <position position="208"/>
    </location>
</feature>
<evidence type="ECO:0000256" key="6">
    <source>
        <dbReference type="ARBA" id="ARBA00049203"/>
    </source>
</evidence>
<dbReference type="RefSeq" id="XP_016631180.1">
    <property type="nucleotide sequence ID" value="XM_016777670.1"/>
</dbReference>
<evidence type="ECO:0000256" key="1">
    <source>
        <dbReference type="ARBA" id="ARBA00008645"/>
    </source>
</evidence>
<comment type="function">
    <text evidence="5">Demethylates proteins that have been reversibly carboxymethylated. Demethylates the phosphatase PP2A catalytic subunit.</text>
</comment>
<keyword evidence="4 7" id="KW-0378">Hydrolase</keyword>
<evidence type="ECO:0000256" key="8">
    <source>
        <dbReference type="PIRSR" id="PIRSR022950-1"/>
    </source>
</evidence>
<evidence type="ECO:0000313" key="11">
    <source>
        <dbReference type="EMBL" id="KIX97057.1"/>
    </source>
</evidence>
<evidence type="ECO:0000256" key="3">
    <source>
        <dbReference type="ARBA" id="ARBA00022487"/>
    </source>
</evidence>
<feature type="domain" description="AB hydrolase-1" evidence="10">
    <location>
        <begin position="119"/>
        <end position="374"/>
    </location>
</feature>
<dbReference type="PIRSF" id="PIRSF022950">
    <property type="entry name" value="PPase_methylesterase_euk"/>
    <property type="match status" value="1"/>
</dbReference>
<feature type="compositionally biased region" description="Low complexity" evidence="9">
    <location>
        <begin position="45"/>
        <end position="55"/>
    </location>
</feature>
<feature type="compositionally biased region" description="Acidic residues" evidence="9">
    <location>
        <begin position="25"/>
        <end position="34"/>
    </location>
</feature>
<dbReference type="AlphaFoldDB" id="A0A0D2JU82"/>
<dbReference type="Pfam" id="PF12697">
    <property type="entry name" value="Abhydrolase_6"/>
    <property type="match status" value="1"/>
</dbReference>
<comment type="similarity">
    <text evidence="1 7">Belongs to the AB hydrolase superfamily.</text>
</comment>
<keyword evidence="12" id="KW-1185">Reference proteome</keyword>
<protein>
    <recommendedName>
        <fullName evidence="2 7">Protein phosphatase methylesterase 1</fullName>
        <shortName evidence="7">PME-1</shortName>
        <ecNumber evidence="7">3.1.1.-</ecNumber>
    </recommendedName>
</protein>
<feature type="region of interest" description="Disordered" evidence="9">
    <location>
        <begin position="154"/>
        <end position="174"/>
    </location>
</feature>
<dbReference type="EC" id="3.1.1.-" evidence="7"/>
<dbReference type="Gene3D" id="3.40.50.1820">
    <property type="entry name" value="alpha/beta hydrolase"/>
    <property type="match status" value="1"/>
</dbReference>
<evidence type="ECO:0000256" key="4">
    <source>
        <dbReference type="ARBA" id="ARBA00022801"/>
    </source>
</evidence>
<dbReference type="EMBL" id="KN848075">
    <property type="protein sequence ID" value="KIX97057.1"/>
    <property type="molecule type" value="Genomic_DNA"/>
</dbReference>
<proteinExistence type="inferred from homology"/>
<dbReference type="OrthoDB" id="194865at2759"/>
<feature type="region of interest" description="Disordered" evidence="9">
    <location>
        <begin position="1"/>
        <end position="72"/>
    </location>
</feature>
<dbReference type="InterPro" id="IPR000073">
    <property type="entry name" value="AB_hydrolase_1"/>
</dbReference>
<evidence type="ECO:0000256" key="5">
    <source>
        <dbReference type="ARBA" id="ARBA00024741"/>
    </source>
</evidence>
<reference evidence="11 12" key="1">
    <citation type="submission" date="2015-01" db="EMBL/GenBank/DDBJ databases">
        <title>The Genome Sequence of Fonsecaea multimorphosa CBS 102226.</title>
        <authorList>
            <consortium name="The Broad Institute Genomics Platform"/>
            <person name="Cuomo C."/>
            <person name="de Hoog S."/>
            <person name="Gorbushina A."/>
            <person name="Stielow B."/>
            <person name="Teixiera M."/>
            <person name="Abouelleil A."/>
            <person name="Chapman S.B."/>
            <person name="Priest M."/>
            <person name="Young S.K."/>
            <person name="Wortman J."/>
            <person name="Nusbaum C."/>
            <person name="Birren B."/>
        </authorList>
    </citation>
    <scope>NUCLEOTIDE SEQUENCE [LARGE SCALE GENOMIC DNA]</scope>
    <source>
        <strain evidence="11 12">CBS 102226</strain>
    </source>
</reference>
<dbReference type="FunFam" id="3.40.50.1820:FF:000186">
    <property type="entry name" value="Protein phosphatase methylesterase 1"/>
    <property type="match status" value="1"/>
</dbReference>
<keyword evidence="3 7" id="KW-0719">Serine esterase</keyword>